<comment type="caution">
    <text evidence="2">The sequence shown here is derived from an EMBL/GenBank/DDBJ whole genome shotgun (WGS) entry which is preliminary data.</text>
</comment>
<organism evidence="2 3">
    <name type="scientific">Agromyces humatus</name>
    <dbReference type="NCBI Taxonomy" id="279573"/>
    <lineage>
        <taxon>Bacteria</taxon>
        <taxon>Bacillati</taxon>
        <taxon>Actinomycetota</taxon>
        <taxon>Actinomycetes</taxon>
        <taxon>Micrococcales</taxon>
        <taxon>Microbacteriaceae</taxon>
        <taxon>Agromyces</taxon>
    </lineage>
</organism>
<reference evidence="2 3" key="1">
    <citation type="journal article" date="2019" name="Int. J. Syst. Evol. Microbiol.">
        <title>The Global Catalogue of Microorganisms (GCM) 10K type strain sequencing project: providing services to taxonomists for standard genome sequencing and annotation.</title>
        <authorList>
            <consortium name="The Broad Institute Genomics Platform"/>
            <consortium name="The Broad Institute Genome Sequencing Center for Infectious Disease"/>
            <person name="Wu L."/>
            <person name="Ma J."/>
        </authorList>
    </citation>
    <scope>NUCLEOTIDE SEQUENCE [LARGE SCALE GENOMIC DNA]</scope>
    <source>
        <strain evidence="2 3">JCM 14319</strain>
    </source>
</reference>
<evidence type="ECO:0000313" key="2">
    <source>
        <dbReference type="EMBL" id="GAA1770879.1"/>
    </source>
</evidence>
<sequence length="115" mass="11654">MDYTDRLRRLAINDERLGDGEIGEVSLGEVGVEPRVVALARIAALAAVGGAEPSFGSLVDAAVSAGATPDEIVDVLVGVIPVVGLPRIVAAAPKVAMALGYDLDDLGDLGGFGTR</sequence>
<protein>
    <recommendedName>
        <fullName evidence="1">Carboxymuconolactone decarboxylase-like domain-containing protein</fullName>
    </recommendedName>
</protein>
<dbReference type="EMBL" id="BAAANH010000009">
    <property type="protein sequence ID" value="GAA1770879.1"/>
    <property type="molecule type" value="Genomic_DNA"/>
</dbReference>
<evidence type="ECO:0000259" key="1">
    <source>
        <dbReference type="Pfam" id="PF02627"/>
    </source>
</evidence>
<feature type="domain" description="Carboxymuconolactone decarboxylase-like" evidence="1">
    <location>
        <begin position="29"/>
        <end position="92"/>
    </location>
</feature>
<evidence type="ECO:0000313" key="3">
    <source>
        <dbReference type="Proteomes" id="UP001500506"/>
    </source>
</evidence>
<gene>
    <name evidence="2" type="ORF">GCM10009747_35180</name>
</gene>
<keyword evidence="3" id="KW-1185">Reference proteome</keyword>
<dbReference type="Gene3D" id="1.20.1290.10">
    <property type="entry name" value="AhpD-like"/>
    <property type="match status" value="1"/>
</dbReference>
<dbReference type="InterPro" id="IPR003779">
    <property type="entry name" value="CMD-like"/>
</dbReference>
<accession>A0ABN2L018</accession>
<dbReference type="RefSeq" id="WP_232499552.1">
    <property type="nucleotide sequence ID" value="NZ_BAAANH010000009.1"/>
</dbReference>
<dbReference type="InterPro" id="IPR029032">
    <property type="entry name" value="AhpD-like"/>
</dbReference>
<dbReference type="Pfam" id="PF02627">
    <property type="entry name" value="CMD"/>
    <property type="match status" value="1"/>
</dbReference>
<name>A0ABN2L018_9MICO</name>
<dbReference type="SUPFAM" id="SSF69118">
    <property type="entry name" value="AhpD-like"/>
    <property type="match status" value="1"/>
</dbReference>
<proteinExistence type="predicted"/>
<dbReference type="Proteomes" id="UP001500506">
    <property type="component" value="Unassembled WGS sequence"/>
</dbReference>